<name>A0ABV3BF07_9ACTN</name>
<accession>A0ABV3BF07</accession>
<dbReference type="Proteomes" id="UP001551176">
    <property type="component" value="Unassembled WGS sequence"/>
</dbReference>
<proteinExistence type="predicted"/>
<feature type="region of interest" description="Disordered" evidence="1">
    <location>
        <begin position="53"/>
        <end position="80"/>
    </location>
</feature>
<comment type="caution">
    <text evidence="2">The sequence shown here is derived from an EMBL/GenBank/DDBJ whole genome shotgun (WGS) entry which is preliminary data.</text>
</comment>
<keyword evidence="3" id="KW-1185">Reference proteome</keyword>
<reference evidence="2 3" key="1">
    <citation type="submission" date="2024-06" db="EMBL/GenBank/DDBJ databases">
        <title>The Natural Products Discovery Center: Release of the First 8490 Sequenced Strains for Exploring Actinobacteria Biosynthetic Diversity.</title>
        <authorList>
            <person name="Kalkreuter E."/>
            <person name="Kautsar S.A."/>
            <person name="Yang D."/>
            <person name="Bader C.D."/>
            <person name="Teijaro C.N."/>
            <person name="Fluegel L."/>
            <person name="Davis C.M."/>
            <person name="Simpson J.R."/>
            <person name="Lauterbach L."/>
            <person name="Steele A.D."/>
            <person name="Gui C."/>
            <person name="Meng S."/>
            <person name="Li G."/>
            <person name="Viehrig K."/>
            <person name="Ye F."/>
            <person name="Su P."/>
            <person name="Kiefer A.F."/>
            <person name="Nichols A."/>
            <person name="Cepeda A.J."/>
            <person name="Yan W."/>
            <person name="Fan B."/>
            <person name="Jiang Y."/>
            <person name="Adhikari A."/>
            <person name="Zheng C.-J."/>
            <person name="Schuster L."/>
            <person name="Cowan T.M."/>
            <person name="Smanski M.J."/>
            <person name="Chevrette M.G."/>
            <person name="De Carvalho L.P.S."/>
            <person name="Shen B."/>
        </authorList>
    </citation>
    <scope>NUCLEOTIDE SEQUENCE [LARGE SCALE GENOMIC DNA]</scope>
    <source>
        <strain evidence="2 3">NPDC046838</strain>
    </source>
</reference>
<organism evidence="2 3">
    <name type="scientific">Streptomyces atriruber</name>
    <dbReference type="NCBI Taxonomy" id="545121"/>
    <lineage>
        <taxon>Bacteria</taxon>
        <taxon>Bacillati</taxon>
        <taxon>Actinomycetota</taxon>
        <taxon>Actinomycetes</taxon>
        <taxon>Kitasatosporales</taxon>
        <taxon>Streptomycetaceae</taxon>
        <taxon>Streptomyces</taxon>
    </lineage>
</organism>
<evidence type="ECO:0008006" key="4">
    <source>
        <dbReference type="Google" id="ProtNLM"/>
    </source>
</evidence>
<evidence type="ECO:0000256" key="1">
    <source>
        <dbReference type="SAM" id="MobiDB-lite"/>
    </source>
</evidence>
<evidence type="ECO:0000313" key="2">
    <source>
        <dbReference type="EMBL" id="MEU6819583.1"/>
    </source>
</evidence>
<evidence type="ECO:0000313" key="3">
    <source>
        <dbReference type="Proteomes" id="UP001551176"/>
    </source>
</evidence>
<protein>
    <recommendedName>
        <fullName evidence="4">Secreted protein</fullName>
    </recommendedName>
</protein>
<dbReference type="EMBL" id="JBEYXV010000001">
    <property type="protein sequence ID" value="MEU6819583.1"/>
    <property type="molecule type" value="Genomic_DNA"/>
</dbReference>
<dbReference type="RefSeq" id="WP_359344019.1">
    <property type="nucleotide sequence ID" value="NZ_JBEYXV010000001.1"/>
</dbReference>
<sequence length="132" mass="13410">MRATAGQLSRGGSVLPRLFVRNLLYVLLLAAVLVCSGGHHHGQEGLHAPSTLQMADAPASPDHCHELGSGPGSGSGSGSVAQSSVRLLALVPTTAPAVHAVRASATRPLGVARGRDPGGGRAALNSLCRWRI</sequence>
<gene>
    <name evidence="2" type="ORF">ABZ921_03065</name>
</gene>